<dbReference type="Proteomes" id="UP000824099">
    <property type="component" value="Unassembled WGS sequence"/>
</dbReference>
<dbReference type="InterPro" id="IPR039298">
    <property type="entry name" value="ACOT13"/>
</dbReference>
<reference evidence="4" key="1">
    <citation type="submission" date="2020-10" db="EMBL/GenBank/DDBJ databases">
        <authorList>
            <person name="Gilroy R."/>
        </authorList>
    </citation>
    <scope>NUCLEOTIDE SEQUENCE</scope>
    <source>
        <strain evidence="4">CHK160-1198</strain>
    </source>
</reference>
<accession>A0A9D1MP52</accession>
<dbReference type="EMBL" id="DVNI01000021">
    <property type="protein sequence ID" value="HIU63708.1"/>
    <property type="molecule type" value="Genomic_DNA"/>
</dbReference>
<reference evidence="4" key="2">
    <citation type="journal article" date="2021" name="PeerJ">
        <title>Extensive microbial diversity within the chicken gut microbiome revealed by metagenomics and culture.</title>
        <authorList>
            <person name="Gilroy R."/>
            <person name="Ravi A."/>
            <person name="Getino M."/>
            <person name="Pursley I."/>
            <person name="Horton D.L."/>
            <person name="Alikhan N.F."/>
            <person name="Baker D."/>
            <person name="Gharbi K."/>
            <person name="Hall N."/>
            <person name="Watson M."/>
            <person name="Adriaenssens E.M."/>
            <person name="Foster-Nyarko E."/>
            <person name="Jarju S."/>
            <person name="Secka A."/>
            <person name="Antonio M."/>
            <person name="Oren A."/>
            <person name="Chaudhuri R.R."/>
            <person name="La Ragione R."/>
            <person name="Hildebrand F."/>
            <person name="Pallen M.J."/>
        </authorList>
    </citation>
    <scope>NUCLEOTIDE SEQUENCE</scope>
    <source>
        <strain evidence="4">CHK160-1198</strain>
    </source>
</reference>
<organism evidence="4 5">
    <name type="scientific">Candidatus Avacidaminococcus intestinavium</name>
    <dbReference type="NCBI Taxonomy" id="2840684"/>
    <lineage>
        <taxon>Bacteria</taxon>
        <taxon>Bacillati</taxon>
        <taxon>Bacillota</taxon>
        <taxon>Negativicutes</taxon>
        <taxon>Acidaminococcales</taxon>
        <taxon>Acidaminococcaceae</taxon>
        <taxon>Acidaminococcaceae incertae sedis</taxon>
        <taxon>Candidatus Avacidaminococcus</taxon>
    </lineage>
</organism>
<dbReference type="SUPFAM" id="SSF54637">
    <property type="entry name" value="Thioesterase/thiol ester dehydrase-isomerase"/>
    <property type="match status" value="1"/>
</dbReference>
<name>A0A9D1MP52_9FIRM</name>
<dbReference type="Pfam" id="PF03061">
    <property type="entry name" value="4HBT"/>
    <property type="match status" value="1"/>
</dbReference>
<dbReference type="Gene3D" id="3.10.129.10">
    <property type="entry name" value="Hotdog Thioesterase"/>
    <property type="match status" value="1"/>
</dbReference>
<keyword evidence="2" id="KW-0378">Hydrolase</keyword>
<evidence type="ECO:0000313" key="4">
    <source>
        <dbReference type="EMBL" id="HIU63708.1"/>
    </source>
</evidence>
<dbReference type="PANTHER" id="PTHR21660">
    <property type="entry name" value="THIOESTERASE SUPERFAMILY MEMBER-RELATED"/>
    <property type="match status" value="1"/>
</dbReference>
<dbReference type="AlphaFoldDB" id="A0A9D1MP52"/>
<dbReference type="InterPro" id="IPR006683">
    <property type="entry name" value="Thioestr_dom"/>
</dbReference>
<sequence length="160" mass="17435">MKKINPEYAQAIMKVANTGPYLRLLPMKIIELDYGYCKVETEITDKLYNPFGSVHGGVFSSVLDTATFWAFACCIEDGQGFTTIDLQVSHLAGIKEGKIIAEGKQVKIGRTICLAESTLKDEKGKLLAHGTSKILITNALQPLEQAVAKAGFGMLPPKFL</sequence>
<gene>
    <name evidence="4" type="ORF">IAB06_01530</name>
</gene>
<comment type="caution">
    <text evidence="4">The sequence shown here is derived from an EMBL/GenBank/DDBJ whole genome shotgun (WGS) entry which is preliminary data.</text>
</comment>
<evidence type="ECO:0000259" key="3">
    <source>
        <dbReference type="Pfam" id="PF03061"/>
    </source>
</evidence>
<dbReference type="InterPro" id="IPR029069">
    <property type="entry name" value="HotDog_dom_sf"/>
</dbReference>
<protein>
    <submittedName>
        <fullName evidence="4">PaaI family thioesterase</fullName>
    </submittedName>
</protein>
<evidence type="ECO:0000256" key="2">
    <source>
        <dbReference type="ARBA" id="ARBA00022801"/>
    </source>
</evidence>
<dbReference type="InterPro" id="IPR003736">
    <property type="entry name" value="PAAI_dom"/>
</dbReference>
<evidence type="ECO:0000313" key="5">
    <source>
        <dbReference type="Proteomes" id="UP000824099"/>
    </source>
</evidence>
<proteinExistence type="inferred from homology"/>
<dbReference type="NCBIfam" id="TIGR00369">
    <property type="entry name" value="unchar_dom_1"/>
    <property type="match status" value="1"/>
</dbReference>
<dbReference type="CDD" id="cd03443">
    <property type="entry name" value="PaaI_thioesterase"/>
    <property type="match status" value="1"/>
</dbReference>
<feature type="domain" description="Thioesterase" evidence="3">
    <location>
        <begin position="51"/>
        <end position="127"/>
    </location>
</feature>
<comment type="similarity">
    <text evidence="1">Belongs to the thioesterase PaaI family.</text>
</comment>
<dbReference type="PANTHER" id="PTHR21660:SF1">
    <property type="entry name" value="ACYL-COENZYME A THIOESTERASE 13"/>
    <property type="match status" value="1"/>
</dbReference>
<dbReference type="GO" id="GO:0047617">
    <property type="term" value="F:fatty acyl-CoA hydrolase activity"/>
    <property type="evidence" value="ECO:0007669"/>
    <property type="project" value="InterPro"/>
</dbReference>
<evidence type="ECO:0000256" key="1">
    <source>
        <dbReference type="ARBA" id="ARBA00008324"/>
    </source>
</evidence>